<accession>A0A6A6GW12</accession>
<gene>
    <name evidence="1" type="ORF">EV356DRAFT_370627</name>
</gene>
<keyword evidence="2" id="KW-1185">Reference proteome</keyword>
<protein>
    <submittedName>
        <fullName evidence="1">Uncharacterized protein</fullName>
    </submittedName>
</protein>
<dbReference type="AlphaFoldDB" id="A0A6A6GW12"/>
<dbReference type="Proteomes" id="UP000800092">
    <property type="component" value="Unassembled WGS sequence"/>
</dbReference>
<proteinExistence type="predicted"/>
<evidence type="ECO:0000313" key="1">
    <source>
        <dbReference type="EMBL" id="KAF2229788.1"/>
    </source>
</evidence>
<sequence>MKKNLRQRMMPIQGGITIRKKFAGPIRTNCKDLLAIDQGSEDANPGSLIFSPPLSGHLLTRKGLLGISPGLWTVGIHITTSRPSAGGGKGLLVLDPDRWIIKFPVFLQTSSRRVQKGLLGRDPGLWIMVFPTLFQEQFLRTIVQENFRAAAGSHKGMRATCPGPPAGAWQAPGCGHDKRCPSKFRTIGTHANDVE</sequence>
<evidence type="ECO:0000313" key="2">
    <source>
        <dbReference type="Proteomes" id="UP000800092"/>
    </source>
</evidence>
<name>A0A6A6GW12_VIRVR</name>
<dbReference type="EMBL" id="ML991854">
    <property type="protein sequence ID" value="KAF2229788.1"/>
    <property type="molecule type" value="Genomic_DNA"/>
</dbReference>
<organism evidence="1 2">
    <name type="scientific">Viridothelium virens</name>
    <name type="common">Speckled blister lichen</name>
    <name type="synonym">Trypethelium virens</name>
    <dbReference type="NCBI Taxonomy" id="1048519"/>
    <lineage>
        <taxon>Eukaryota</taxon>
        <taxon>Fungi</taxon>
        <taxon>Dikarya</taxon>
        <taxon>Ascomycota</taxon>
        <taxon>Pezizomycotina</taxon>
        <taxon>Dothideomycetes</taxon>
        <taxon>Dothideomycetes incertae sedis</taxon>
        <taxon>Trypetheliales</taxon>
        <taxon>Trypetheliaceae</taxon>
        <taxon>Viridothelium</taxon>
    </lineage>
</organism>
<reference evidence="1" key="1">
    <citation type="journal article" date="2020" name="Stud. Mycol.">
        <title>101 Dothideomycetes genomes: a test case for predicting lifestyles and emergence of pathogens.</title>
        <authorList>
            <person name="Haridas S."/>
            <person name="Albert R."/>
            <person name="Binder M."/>
            <person name="Bloem J."/>
            <person name="Labutti K."/>
            <person name="Salamov A."/>
            <person name="Andreopoulos B."/>
            <person name="Baker S."/>
            <person name="Barry K."/>
            <person name="Bills G."/>
            <person name="Bluhm B."/>
            <person name="Cannon C."/>
            <person name="Castanera R."/>
            <person name="Culley D."/>
            <person name="Daum C."/>
            <person name="Ezra D."/>
            <person name="Gonzalez J."/>
            <person name="Henrissat B."/>
            <person name="Kuo A."/>
            <person name="Liang C."/>
            <person name="Lipzen A."/>
            <person name="Lutzoni F."/>
            <person name="Magnuson J."/>
            <person name="Mondo S."/>
            <person name="Nolan M."/>
            <person name="Ohm R."/>
            <person name="Pangilinan J."/>
            <person name="Park H.-J."/>
            <person name="Ramirez L."/>
            <person name="Alfaro M."/>
            <person name="Sun H."/>
            <person name="Tritt A."/>
            <person name="Yoshinaga Y."/>
            <person name="Zwiers L.-H."/>
            <person name="Turgeon B."/>
            <person name="Goodwin S."/>
            <person name="Spatafora J."/>
            <person name="Crous P."/>
            <person name="Grigoriev I."/>
        </authorList>
    </citation>
    <scope>NUCLEOTIDE SEQUENCE</scope>
    <source>
        <strain evidence="1">Tuck. ex Michener</strain>
    </source>
</reference>